<dbReference type="InterPro" id="IPR036397">
    <property type="entry name" value="RNaseH_sf"/>
</dbReference>
<dbReference type="InterPro" id="IPR040676">
    <property type="entry name" value="DUF5641"/>
</dbReference>
<dbReference type="InterPro" id="IPR043502">
    <property type="entry name" value="DNA/RNA_pol_sf"/>
</dbReference>
<feature type="compositionally biased region" description="Basic residues" evidence="1">
    <location>
        <begin position="319"/>
        <end position="328"/>
    </location>
</feature>
<evidence type="ECO:0000256" key="1">
    <source>
        <dbReference type="SAM" id="MobiDB-lite"/>
    </source>
</evidence>
<feature type="domain" description="Integrase catalytic" evidence="2">
    <location>
        <begin position="1398"/>
        <end position="1586"/>
    </location>
</feature>
<dbReference type="GO" id="GO:0071897">
    <property type="term" value="P:DNA biosynthetic process"/>
    <property type="evidence" value="ECO:0007669"/>
    <property type="project" value="UniProtKB-ARBA"/>
</dbReference>
<organism evidence="3 4">
    <name type="scientific">Loxostege sticticalis</name>
    <name type="common">Beet webworm moth</name>
    <dbReference type="NCBI Taxonomy" id="481309"/>
    <lineage>
        <taxon>Eukaryota</taxon>
        <taxon>Metazoa</taxon>
        <taxon>Ecdysozoa</taxon>
        <taxon>Arthropoda</taxon>
        <taxon>Hexapoda</taxon>
        <taxon>Insecta</taxon>
        <taxon>Pterygota</taxon>
        <taxon>Neoptera</taxon>
        <taxon>Endopterygota</taxon>
        <taxon>Lepidoptera</taxon>
        <taxon>Glossata</taxon>
        <taxon>Ditrysia</taxon>
        <taxon>Pyraloidea</taxon>
        <taxon>Crambidae</taxon>
        <taxon>Pyraustinae</taxon>
        <taxon>Loxostege</taxon>
    </lineage>
</organism>
<dbReference type="Pfam" id="PF05380">
    <property type="entry name" value="Peptidase_A17"/>
    <property type="match status" value="1"/>
</dbReference>
<dbReference type="Gene3D" id="3.30.420.10">
    <property type="entry name" value="Ribonuclease H-like superfamily/Ribonuclease H"/>
    <property type="match status" value="1"/>
</dbReference>
<dbReference type="PROSITE" id="PS50994">
    <property type="entry name" value="INTEGRASE"/>
    <property type="match status" value="1"/>
</dbReference>
<dbReference type="EMBL" id="JBEDNZ010000026">
    <property type="protein sequence ID" value="KAL0810544.1"/>
    <property type="molecule type" value="Genomic_DNA"/>
</dbReference>
<evidence type="ECO:0000313" key="4">
    <source>
        <dbReference type="Proteomes" id="UP001549921"/>
    </source>
</evidence>
<gene>
    <name evidence="3" type="ORF">ABMA28_010664</name>
</gene>
<sequence>MTQLDESGIKELCKKRASVRGKLTLFSKYVDSLEHNNITEAIRTELQARLNKAEHLLSSFSEIQDEIDLNVNEVEFEKQLSEREAFENQFYAYVAKSKCIIKANTTENQNINSSKGSCAIKLPTISLPSFDGSYDHWLEYRDTYMSLIHNSKEIDNVQKFHYLRSSLTGNALMVIKSLEFSSDNYLIAWELLENRYNNSRLLVQNHVKALFNTTSINKESSIQIRKLIDNILKNIRALNTLGEPTESWDTLIIYLITSKLDPCTEREWENYKSTLTNSNESGTHLKLNDLIDFLKSRADVLETINMTHSKLSTSDSHPKNRLSHHNKSHSFISTQNKQSNSSNKSNLKRSRNCSMCNANHPLYACNSFLNLSIKDKYDFLKQNKLCFNCLRAGHSLSECWFGPCKLCNQKHNSLLHTDHNNDASATSSAIVQILPELSQNADNSLCTNTTTLHSAAHTSNTLQFHTSHSSLEDVLLSTALVEIADANNTYHTTRAILDNGSQHCFIAQSLCQKIKVPLLQSSVQVTGVGNTVTHSTKSCDIKIRSKLTDYNTCLRCFVLPQITSQLPALDTKSQINIPNNIQLADPYFQSQSEIELLIGADKFWDLLNDGLIRLSSGPYLQNTKLGWILSGPIIGNKTSCINQVHCNYSQSLDIQLRKFWELEEIAPLHNLTKDEQICDNLFKETTYRDSEGRFNVRIPLAEASDTLGDSYELAQNRFLALERKLDRSSPEYKKLYCEFMKEYLDLGHMTPIYECPSPNYFLPHHGVLREHSTTTKLRVVFDASAKTTTGKSLNDIQLIGPCLQNDVFSILLRFRQHLYVACADIEKMYRQILIQSDQRNLQLIFWRENKSDALGVFQLNTVTYGTASAPYLSIRCIKQLASECKDDVIKRVIDEDFFVDDLVTGHDNREELLDICDKVSDILKSACFPLRKWMFNLESSPNDYTKELSIDTSVTNITKRVILSIISQIYDPLGLLSPVIMVSKIILQKLWLCKLSWDDPVPDDIRIIWQNFIDKFQFLQNIRIPRHVRGPHTKYTDLHIFTDASQNAYGACAYIATYSDDSPVLVRLLCAKGKVAPIKPVTMPRLELCGALVGAKLYQKIVKSWKISFDNVYLWSDSMIAISWIKMSPNLLKPFVQNRVIQINELTGELPWLHVAGKVNPADLLSRGIPLDVLQQSDIWWHGPTFLREIRNNYNQNNSASLDVSDLPELKLNATALLTSKSDSTFPFERFSNWNRMKRTMCYVLRFINNLRIKDKSRFKCGPLSSEELNKSELILTKLAQQNSLQDIYNALKNNLPIKARSISSLDVFLDKDGLIRVGGRLQNSETHIFAQLLFRYEHKRLLHAGPQLLLATIRDNWWVLKGRDLARQTVHKCISCTRQRGKTLSIKMGNLPLERLEPGYPFQRCGVDYAGPVFILNRKGRGAKLDKCYICLFICFTTRAVHLELVTSLSSEAYLLAFRRFLSRRGKPAQVFSDNGKTFVGALKEFSKFLSDNEDDIVSFAANENIQFSFIPPYSPHFGGLWEAGIKSCKHHLHRIGTANLTYEEYSTLLAQIEAILNSRPMYSMSSDPNDLLPLTPAHFLIGRPLVAPAYKNITTASTSYLNRYERVEQMRQTFWQRWAKEYIGELQTRTKWQTNKDTLAPNTLVLIKEDNLPPLKWLLGRITRTFPGTDGLARVAEIKTRNGITRRNYQKLCPLLKED</sequence>
<dbReference type="SUPFAM" id="SSF53098">
    <property type="entry name" value="Ribonuclease H-like"/>
    <property type="match status" value="1"/>
</dbReference>
<evidence type="ECO:0000313" key="3">
    <source>
        <dbReference type="EMBL" id="KAL0810544.1"/>
    </source>
</evidence>
<feature type="compositionally biased region" description="Low complexity" evidence="1">
    <location>
        <begin position="335"/>
        <end position="345"/>
    </location>
</feature>
<feature type="region of interest" description="Disordered" evidence="1">
    <location>
        <begin position="310"/>
        <end position="347"/>
    </location>
</feature>
<protein>
    <recommendedName>
        <fullName evidence="2">Integrase catalytic domain-containing protein</fullName>
    </recommendedName>
</protein>
<dbReference type="InterPro" id="IPR001584">
    <property type="entry name" value="Integrase_cat-core"/>
</dbReference>
<comment type="caution">
    <text evidence="3">The sequence shown here is derived from an EMBL/GenBank/DDBJ whole genome shotgun (WGS) entry which is preliminary data.</text>
</comment>
<accession>A0ABD0S8Z5</accession>
<dbReference type="PANTHER" id="PTHR47331">
    <property type="entry name" value="PHD-TYPE DOMAIN-CONTAINING PROTEIN"/>
    <property type="match status" value="1"/>
</dbReference>
<dbReference type="InterPro" id="IPR008042">
    <property type="entry name" value="Retrotrans_Pao"/>
</dbReference>
<evidence type="ECO:0000259" key="2">
    <source>
        <dbReference type="PROSITE" id="PS50994"/>
    </source>
</evidence>
<dbReference type="PANTHER" id="PTHR47331:SF1">
    <property type="entry name" value="GAG-LIKE PROTEIN"/>
    <property type="match status" value="1"/>
</dbReference>
<reference evidence="3 4" key="1">
    <citation type="submission" date="2024-06" db="EMBL/GenBank/DDBJ databases">
        <title>A chromosome-level genome assembly of beet webworm, Loxostege sticticalis.</title>
        <authorList>
            <person name="Zhang Y."/>
        </authorList>
    </citation>
    <scope>NUCLEOTIDE SEQUENCE [LARGE SCALE GENOMIC DNA]</scope>
    <source>
        <strain evidence="3">AQ028</strain>
        <tissue evidence="3">Male pupae</tissue>
    </source>
</reference>
<dbReference type="SUPFAM" id="SSF56672">
    <property type="entry name" value="DNA/RNA polymerases"/>
    <property type="match status" value="1"/>
</dbReference>
<dbReference type="InterPro" id="IPR005312">
    <property type="entry name" value="DUF1759"/>
</dbReference>
<dbReference type="Pfam" id="PF18701">
    <property type="entry name" value="DUF5641"/>
    <property type="match status" value="1"/>
</dbReference>
<name>A0ABD0S8Z5_LOXSC</name>
<dbReference type="Proteomes" id="UP001549921">
    <property type="component" value="Unassembled WGS sequence"/>
</dbReference>
<dbReference type="GO" id="GO:0042575">
    <property type="term" value="C:DNA polymerase complex"/>
    <property type="evidence" value="ECO:0007669"/>
    <property type="project" value="UniProtKB-ARBA"/>
</dbReference>
<dbReference type="InterPro" id="IPR012337">
    <property type="entry name" value="RNaseH-like_sf"/>
</dbReference>
<dbReference type="CDD" id="cd00303">
    <property type="entry name" value="retropepsin_like"/>
    <property type="match status" value="1"/>
</dbReference>
<dbReference type="Pfam" id="PF03564">
    <property type="entry name" value="DUF1759"/>
    <property type="match status" value="1"/>
</dbReference>
<proteinExistence type="predicted"/>